<evidence type="ECO:0000256" key="6">
    <source>
        <dbReference type="RuleBase" id="RU364048"/>
    </source>
</evidence>
<dbReference type="Pfam" id="PF03055">
    <property type="entry name" value="RPE65"/>
    <property type="match status" value="1"/>
</dbReference>
<dbReference type="Proteomes" id="UP000464468">
    <property type="component" value="Chromosome"/>
</dbReference>
<organism evidence="7 8">
    <name type="scientific">Sphingomonas changnyeongensis</name>
    <dbReference type="NCBI Taxonomy" id="2698679"/>
    <lineage>
        <taxon>Bacteria</taxon>
        <taxon>Pseudomonadati</taxon>
        <taxon>Pseudomonadota</taxon>
        <taxon>Alphaproteobacteria</taxon>
        <taxon>Sphingomonadales</taxon>
        <taxon>Sphingomonadaceae</taxon>
        <taxon>Sphingomonas</taxon>
    </lineage>
</organism>
<evidence type="ECO:0000256" key="2">
    <source>
        <dbReference type="ARBA" id="ARBA00022723"/>
    </source>
</evidence>
<name>A0A7Z2NWV2_9SPHN</name>
<feature type="binding site" evidence="5">
    <location>
        <position position="231"/>
    </location>
    <ligand>
        <name>Fe cation</name>
        <dbReference type="ChEBI" id="CHEBI:24875"/>
        <note>catalytic</note>
    </ligand>
</feature>
<keyword evidence="3 6" id="KW-0560">Oxidoreductase</keyword>
<evidence type="ECO:0000313" key="7">
    <source>
        <dbReference type="EMBL" id="QHL91222.1"/>
    </source>
</evidence>
<dbReference type="GO" id="GO:0016121">
    <property type="term" value="P:carotene catabolic process"/>
    <property type="evidence" value="ECO:0007669"/>
    <property type="project" value="TreeGrafter"/>
</dbReference>
<dbReference type="InterPro" id="IPR004294">
    <property type="entry name" value="Carotenoid_Oase"/>
</dbReference>
<dbReference type="RefSeq" id="WP_160593152.1">
    <property type="nucleotide sequence ID" value="NZ_CP047895.1"/>
</dbReference>
<keyword evidence="4 5" id="KW-0408">Iron</keyword>
<feature type="binding site" evidence="5">
    <location>
        <position position="479"/>
    </location>
    <ligand>
        <name>Fe cation</name>
        <dbReference type="ChEBI" id="CHEBI:24875"/>
        <note>catalytic</note>
    </ligand>
</feature>
<keyword evidence="2 5" id="KW-0479">Metal-binding</keyword>
<dbReference type="GO" id="GO:0046872">
    <property type="term" value="F:metal ion binding"/>
    <property type="evidence" value="ECO:0007669"/>
    <property type="project" value="UniProtKB-KW"/>
</dbReference>
<evidence type="ECO:0000256" key="1">
    <source>
        <dbReference type="ARBA" id="ARBA00006787"/>
    </source>
</evidence>
<keyword evidence="6" id="KW-0223">Dioxygenase</keyword>
<dbReference type="KEGG" id="schy:GVO57_10865"/>
<dbReference type="AlphaFoldDB" id="A0A7Z2NWV2"/>
<dbReference type="PANTHER" id="PTHR10543">
    <property type="entry name" value="BETA-CAROTENE DIOXYGENASE"/>
    <property type="match status" value="1"/>
</dbReference>
<evidence type="ECO:0000313" key="8">
    <source>
        <dbReference type="Proteomes" id="UP000464468"/>
    </source>
</evidence>
<dbReference type="EC" id="1.13.11.-" evidence="6"/>
<reference evidence="7 8" key="1">
    <citation type="submission" date="2020-01" db="EMBL/GenBank/DDBJ databases">
        <title>Sphingomonas sp. C33 whole genome sequece.</title>
        <authorList>
            <person name="Park C."/>
        </authorList>
    </citation>
    <scope>NUCLEOTIDE SEQUENCE [LARGE SCALE GENOMIC DNA]</scope>
    <source>
        <strain evidence="7 8">C33</strain>
    </source>
</reference>
<dbReference type="EMBL" id="CP047895">
    <property type="protein sequence ID" value="QHL91222.1"/>
    <property type="molecule type" value="Genomic_DNA"/>
</dbReference>
<comment type="similarity">
    <text evidence="1 6">Belongs to the carotenoid oxygenase family.</text>
</comment>
<proteinExistence type="inferred from homology"/>
<evidence type="ECO:0000256" key="3">
    <source>
        <dbReference type="ARBA" id="ARBA00023002"/>
    </source>
</evidence>
<keyword evidence="8" id="KW-1185">Reference proteome</keyword>
<feature type="binding site" evidence="5">
    <location>
        <position position="295"/>
    </location>
    <ligand>
        <name>Fe cation</name>
        <dbReference type="ChEBI" id="CHEBI:24875"/>
        <note>catalytic</note>
    </ligand>
</feature>
<comment type="cofactor">
    <cofactor evidence="5 6">
        <name>Fe(2+)</name>
        <dbReference type="ChEBI" id="CHEBI:29033"/>
    </cofactor>
    <text evidence="5 6">Binds 1 Fe(2+) ion per subunit.</text>
</comment>
<gene>
    <name evidence="7" type="ORF">GVO57_10865</name>
</gene>
<dbReference type="PANTHER" id="PTHR10543:SF89">
    <property type="entry name" value="CAROTENOID 9,10(9',10')-CLEAVAGE DIOXYGENASE 1"/>
    <property type="match status" value="1"/>
</dbReference>
<feature type="binding site" evidence="5">
    <location>
        <position position="183"/>
    </location>
    <ligand>
        <name>Fe cation</name>
        <dbReference type="ChEBI" id="CHEBI:24875"/>
        <note>catalytic</note>
    </ligand>
</feature>
<sequence>MPATLVDTIASTLAPSDNPYTQGAWRPTYNEWDAVFANGDAEVIGRIPDDIDGVYVRTGENQIHEPIGRYHPFDGDGFIHSISFKGGRASYRSRFVRTKGFEAEREAGRSLWAGLMEPPHRSTRPGWGAQEWLKDSSSTDVVVHAGRILSTFYQCGEGYRLDPFTMEQYGTEAWVPVDGISAHCKTDEATGELLFFNYSKHAPYMHYGVVGADNRLKHYVPVPLPGPRLPHDMAFTANYSILNDMPLFWDPDLLKRGLHVVQFHPDMPTRFAIIPRYGRTEDIRWFEATPTYTLHWLNAYEEGDEIILDGYFQEEPMPRSYPGAPEGLERMMAYLDQHLLKPKLHRWRFNLKTGRTHEERLDDRILEFGMFNQKYAGRKYRYAYSAIPEPGWFLFRGLVKHDLETGASQSYEFGPGRFASESPFAPRIGATAEDDGYLVSFVADLNSDTSECVLIDARDIAAGPVCRIRLPERICAGTHSSWANGSDIGMGENPILTAGAGR</sequence>
<protein>
    <recommendedName>
        <fullName evidence="6">Dioxygenase</fullName>
        <ecNumber evidence="6">1.13.11.-</ecNumber>
    </recommendedName>
</protein>
<accession>A0A7Z2NWV2</accession>
<evidence type="ECO:0000256" key="5">
    <source>
        <dbReference type="PIRSR" id="PIRSR604294-1"/>
    </source>
</evidence>
<evidence type="ECO:0000256" key="4">
    <source>
        <dbReference type="ARBA" id="ARBA00023004"/>
    </source>
</evidence>
<dbReference type="GO" id="GO:0010436">
    <property type="term" value="F:carotenoid dioxygenase activity"/>
    <property type="evidence" value="ECO:0007669"/>
    <property type="project" value="TreeGrafter"/>
</dbReference>